<proteinExistence type="predicted"/>
<gene>
    <name evidence="1" type="ORF">FS320_21135</name>
</gene>
<dbReference type="AlphaFoldDB" id="A0A5N7MKM1"/>
<keyword evidence="2" id="KW-1185">Reference proteome</keyword>
<dbReference type="OrthoDB" id="8001445at2"/>
<sequence length="104" mass="11558">MKSLLPWDRYLANMRAAREQSGFEEADKAARKAVADLHELEGRIVRTRAKTPQGMFVKAQLAALDPQRSQVDDLEHALEARLDTDHIIGLSLILAVLDLHGSEG</sequence>
<name>A0A5N7MKM1_9HYPH</name>
<protein>
    <submittedName>
        <fullName evidence="1">Uncharacterized protein</fullName>
    </submittedName>
</protein>
<organism evidence="1 2">
    <name type="scientific">Microvirga tunisiensis</name>
    <dbReference type="NCBI Taxonomy" id="2108360"/>
    <lineage>
        <taxon>Bacteria</taxon>
        <taxon>Pseudomonadati</taxon>
        <taxon>Pseudomonadota</taxon>
        <taxon>Alphaproteobacteria</taxon>
        <taxon>Hyphomicrobiales</taxon>
        <taxon>Methylobacteriaceae</taxon>
        <taxon>Microvirga</taxon>
    </lineage>
</organism>
<dbReference type="Proteomes" id="UP000403266">
    <property type="component" value="Unassembled WGS sequence"/>
</dbReference>
<dbReference type="RefSeq" id="WP_152713933.1">
    <property type="nucleotide sequence ID" value="NZ_VOSJ01000098.1"/>
</dbReference>
<dbReference type="EMBL" id="VOSK01000098">
    <property type="protein sequence ID" value="MPR27611.1"/>
    <property type="molecule type" value="Genomic_DNA"/>
</dbReference>
<accession>A0A5N7MKM1</accession>
<evidence type="ECO:0000313" key="1">
    <source>
        <dbReference type="EMBL" id="MPR27611.1"/>
    </source>
</evidence>
<reference evidence="1 2" key="1">
    <citation type="journal article" date="2019" name="Syst. Appl. Microbiol.">
        <title>Microvirga tunisiensis sp. nov., a root nodule symbiotic bacterium isolated from Lupinus micranthus and L. luteus grown in Northern Tunisia.</title>
        <authorList>
            <person name="Msaddak A."/>
            <person name="Rejili M."/>
            <person name="Duran D."/>
            <person name="Mars M."/>
            <person name="Palacios J.M."/>
            <person name="Ruiz-Argueso T."/>
            <person name="Rey L."/>
            <person name="Imperial J."/>
        </authorList>
    </citation>
    <scope>NUCLEOTIDE SEQUENCE [LARGE SCALE GENOMIC DNA]</scope>
    <source>
        <strain evidence="1 2">Lmie10</strain>
    </source>
</reference>
<evidence type="ECO:0000313" key="2">
    <source>
        <dbReference type="Proteomes" id="UP000403266"/>
    </source>
</evidence>
<comment type="caution">
    <text evidence="1">The sequence shown here is derived from an EMBL/GenBank/DDBJ whole genome shotgun (WGS) entry which is preliminary data.</text>
</comment>